<sequence>MLDVLKKRFPGLYDYYQHMKRMKVLANAKRLESLPEEKYNNLIEKEYLKVFGNILDWNNLRTYTEKMQWEKIYNKNPIKTTLTDKYAVREWVEGKIGKDYLIPLIGVWDSFDNIDFDLLPKQFVLKTNHGTGTNLIVKDKNKINMRRAKRMFDDWMKTDYAFTNSLQLHYRDIKRKIIAEKYLETNLGELQDYKFLCFDGKPCFCWVDLGRYSKHTRTVFDMNWKLQPWTQASYGIANYDIPKPKNFDMMIDIANILSKGFSHVRVDLYNVDGKIYFGEMTFTNGSGLDPIIPKEYDKVLGDYWKLSKNKDGKTKND</sequence>
<dbReference type="EMBL" id="RRCO01000001">
    <property type="protein sequence ID" value="RRJ26543.1"/>
    <property type="molecule type" value="Genomic_DNA"/>
</dbReference>
<dbReference type="GO" id="GO:0016740">
    <property type="term" value="F:transferase activity"/>
    <property type="evidence" value="ECO:0007669"/>
    <property type="project" value="UniProtKB-KW"/>
</dbReference>
<reference evidence="1 2" key="1">
    <citation type="submission" date="2018-11" db="EMBL/GenBank/DDBJ databases">
        <title>Genome sequencing of Lachnoanaerobaculum sp. KCOM 2030 (= ChDC B114).</title>
        <authorList>
            <person name="Kook J.-K."/>
            <person name="Park S.-N."/>
            <person name="Lim Y.K."/>
        </authorList>
    </citation>
    <scope>NUCLEOTIDE SEQUENCE [LARGE SCALE GENOMIC DNA]</scope>
    <source>
        <strain evidence="1 2">KCOM 2030</strain>
    </source>
</reference>
<dbReference type="RefSeq" id="WP_128672924.1">
    <property type="nucleotide sequence ID" value="NZ_RRCO01000001.1"/>
</dbReference>
<dbReference type="InterPro" id="IPR029465">
    <property type="entry name" value="ATPgrasp_TupA"/>
</dbReference>
<dbReference type="AlphaFoldDB" id="A0A3P3R1Q6"/>
<name>A0A3P3R1Q6_9FIRM</name>
<keyword evidence="1" id="KW-0808">Transferase</keyword>
<keyword evidence="2" id="KW-1185">Reference proteome</keyword>
<accession>A0A3P3R1Q6</accession>
<dbReference type="Pfam" id="PF14305">
    <property type="entry name" value="ATPgrasp_TupA"/>
    <property type="match status" value="1"/>
</dbReference>
<proteinExistence type="predicted"/>
<evidence type="ECO:0000313" key="1">
    <source>
        <dbReference type="EMBL" id="RRJ26543.1"/>
    </source>
</evidence>
<dbReference type="OrthoDB" id="9791827at2"/>
<gene>
    <name evidence="1" type="ORF">EHV10_00485</name>
</gene>
<protein>
    <submittedName>
        <fullName evidence="1">Glycosyltransferase</fullName>
    </submittedName>
</protein>
<evidence type="ECO:0000313" key="2">
    <source>
        <dbReference type="Proteomes" id="UP000272490"/>
    </source>
</evidence>
<comment type="caution">
    <text evidence="1">The sequence shown here is derived from an EMBL/GenBank/DDBJ whole genome shotgun (WGS) entry which is preliminary data.</text>
</comment>
<dbReference type="Proteomes" id="UP000272490">
    <property type="component" value="Unassembled WGS sequence"/>
</dbReference>
<organism evidence="1 2">
    <name type="scientific">Lachnoanaerobaculum gingivalis</name>
    <dbReference type="NCBI Taxonomy" id="2490855"/>
    <lineage>
        <taxon>Bacteria</taxon>
        <taxon>Bacillati</taxon>
        <taxon>Bacillota</taxon>
        <taxon>Clostridia</taxon>
        <taxon>Lachnospirales</taxon>
        <taxon>Lachnospiraceae</taxon>
        <taxon>Lachnoanaerobaculum</taxon>
    </lineage>
</organism>